<dbReference type="PANTHER" id="PTHR30457:SF0">
    <property type="entry name" value="PHOSPHATASE, PUTATIVE (AFU_ORTHOLOGUE AFUA_4G01070)-RELATED"/>
    <property type="match status" value="1"/>
</dbReference>
<dbReference type="GO" id="GO:0008252">
    <property type="term" value="F:nucleotidase activity"/>
    <property type="evidence" value="ECO:0007669"/>
    <property type="project" value="InterPro"/>
</dbReference>
<name>A0A084AL99_STACB</name>
<comment type="similarity">
    <text evidence="1">Belongs to the SurE nucleotidase family.</text>
</comment>
<evidence type="ECO:0000256" key="1">
    <source>
        <dbReference type="ARBA" id="ARBA00011062"/>
    </source>
</evidence>
<protein>
    <recommendedName>
        <fullName evidence="4">Survival protein SurE-like phosphatase/nucleotidase domain-containing protein</fullName>
    </recommendedName>
</protein>
<sequence length="185" mass="20834">MNTRFGDGTIFDYRLARYLWHGRYAARLKFGKFVSGHRIDRIGPRRWNGSALTLAVSGPNVGTNTWLSVYFSGTVGTAVYAARGAGIPSIAFSAPAKGRRRFPWNTTPVPNASQIYEGLAANLTDKITQSGKPYIPNNVYLNVDFPRVTSKCQDPGKYQWVLSRINPGIFFWPRCRMVWFKSIAY</sequence>
<dbReference type="EMBL" id="KL648672">
    <property type="protein sequence ID" value="KEY66078.1"/>
    <property type="molecule type" value="Genomic_DNA"/>
</dbReference>
<evidence type="ECO:0000313" key="5">
    <source>
        <dbReference type="EMBL" id="KEY66078.1"/>
    </source>
</evidence>
<dbReference type="HOGENOM" id="CLU_1462250_0_0_1"/>
<dbReference type="Proteomes" id="UP000028045">
    <property type="component" value="Unassembled WGS sequence"/>
</dbReference>
<dbReference type="PANTHER" id="PTHR30457">
    <property type="entry name" value="5'-NUCLEOTIDASE SURE"/>
    <property type="match status" value="1"/>
</dbReference>
<organism evidence="5 6">
    <name type="scientific">Stachybotrys chartarum (strain CBS 109288 / IBT 7711)</name>
    <name type="common">Toxic black mold</name>
    <name type="synonym">Stilbospora chartarum</name>
    <dbReference type="NCBI Taxonomy" id="1280523"/>
    <lineage>
        <taxon>Eukaryota</taxon>
        <taxon>Fungi</taxon>
        <taxon>Dikarya</taxon>
        <taxon>Ascomycota</taxon>
        <taxon>Pezizomycotina</taxon>
        <taxon>Sordariomycetes</taxon>
        <taxon>Hypocreomycetidae</taxon>
        <taxon>Hypocreales</taxon>
        <taxon>Stachybotryaceae</taxon>
        <taxon>Stachybotrys</taxon>
    </lineage>
</organism>
<dbReference type="GO" id="GO:0046872">
    <property type="term" value="F:metal ion binding"/>
    <property type="evidence" value="ECO:0007669"/>
    <property type="project" value="UniProtKB-KW"/>
</dbReference>
<dbReference type="InterPro" id="IPR036523">
    <property type="entry name" value="SurE-like_sf"/>
</dbReference>
<dbReference type="SUPFAM" id="SSF64167">
    <property type="entry name" value="SurE-like"/>
    <property type="match status" value="1"/>
</dbReference>
<dbReference type="InterPro" id="IPR030048">
    <property type="entry name" value="SurE"/>
</dbReference>
<proteinExistence type="inferred from homology"/>
<dbReference type="AlphaFoldDB" id="A0A084AL99"/>
<reference evidence="5 6" key="1">
    <citation type="journal article" date="2014" name="BMC Genomics">
        <title>Comparative genome sequencing reveals chemotype-specific gene clusters in the toxigenic black mold Stachybotrys.</title>
        <authorList>
            <person name="Semeiks J."/>
            <person name="Borek D."/>
            <person name="Otwinowski Z."/>
            <person name="Grishin N.V."/>
        </authorList>
    </citation>
    <scope>NUCLEOTIDE SEQUENCE [LARGE SCALE GENOMIC DNA]</scope>
    <source>
        <strain evidence="6">CBS 109288 / IBT 7711</strain>
    </source>
</reference>
<feature type="domain" description="Survival protein SurE-like phosphatase/nucleotidase" evidence="4">
    <location>
        <begin position="53"/>
        <end position="150"/>
    </location>
</feature>
<evidence type="ECO:0000313" key="6">
    <source>
        <dbReference type="Proteomes" id="UP000028045"/>
    </source>
</evidence>
<gene>
    <name evidence="5" type="ORF">S7711_08895</name>
</gene>
<evidence type="ECO:0000259" key="4">
    <source>
        <dbReference type="Pfam" id="PF01975"/>
    </source>
</evidence>
<evidence type="ECO:0000256" key="2">
    <source>
        <dbReference type="ARBA" id="ARBA00022723"/>
    </source>
</evidence>
<keyword evidence="2" id="KW-0479">Metal-binding</keyword>
<keyword evidence="6" id="KW-1185">Reference proteome</keyword>
<accession>A0A084AL99</accession>
<evidence type="ECO:0000256" key="3">
    <source>
        <dbReference type="ARBA" id="ARBA00022801"/>
    </source>
</evidence>
<dbReference type="Gene3D" id="3.40.1210.10">
    <property type="entry name" value="Survival protein SurE-like phosphatase/nucleotidase"/>
    <property type="match status" value="1"/>
</dbReference>
<dbReference type="InterPro" id="IPR002828">
    <property type="entry name" value="SurE-like_Pase/nucleotidase"/>
</dbReference>
<dbReference type="Pfam" id="PF01975">
    <property type="entry name" value="SurE"/>
    <property type="match status" value="1"/>
</dbReference>
<keyword evidence="3" id="KW-0378">Hydrolase</keyword>
<dbReference type="OrthoDB" id="4018688at2759"/>